<dbReference type="InterPro" id="IPR011990">
    <property type="entry name" value="TPR-like_helical_dom_sf"/>
</dbReference>
<organism evidence="2 3">
    <name type="scientific">Malus domestica</name>
    <name type="common">Apple</name>
    <name type="synonym">Pyrus malus</name>
    <dbReference type="NCBI Taxonomy" id="3750"/>
    <lineage>
        <taxon>Eukaryota</taxon>
        <taxon>Viridiplantae</taxon>
        <taxon>Streptophyta</taxon>
        <taxon>Embryophyta</taxon>
        <taxon>Tracheophyta</taxon>
        <taxon>Spermatophyta</taxon>
        <taxon>Magnoliopsida</taxon>
        <taxon>eudicotyledons</taxon>
        <taxon>Gunneridae</taxon>
        <taxon>Pentapetalae</taxon>
        <taxon>rosids</taxon>
        <taxon>fabids</taxon>
        <taxon>Rosales</taxon>
        <taxon>Rosaceae</taxon>
        <taxon>Amygdaloideae</taxon>
        <taxon>Maleae</taxon>
        <taxon>Malus</taxon>
    </lineage>
</organism>
<feature type="compositionally biased region" description="Low complexity" evidence="1">
    <location>
        <begin position="55"/>
        <end position="65"/>
    </location>
</feature>
<keyword evidence="3" id="KW-1185">Reference proteome</keyword>
<evidence type="ECO:0000313" key="2">
    <source>
        <dbReference type="EMBL" id="RXH81940.1"/>
    </source>
</evidence>
<evidence type="ECO:0000313" key="3">
    <source>
        <dbReference type="Proteomes" id="UP000290289"/>
    </source>
</evidence>
<dbReference type="Proteomes" id="UP000290289">
    <property type="component" value="Chromosome 12"/>
</dbReference>
<dbReference type="AlphaFoldDB" id="A0A498IFD5"/>
<proteinExistence type="predicted"/>
<protein>
    <submittedName>
        <fullName evidence="2">Uncharacterized protein</fullName>
    </submittedName>
</protein>
<gene>
    <name evidence="2" type="ORF">DVH24_036281</name>
</gene>
<comment type="caution">
    <text evidence="2">The sequence shown here is derived from an EMBL/GenBank/DDBJ whole genome shotgun (WGS) entry which is preliminary data.</text>
</comment>
<feature type="region of interest" description="Disordered" evidence="1">
    <location>
        <begin position="133"/>
        <end position="157"/>
    </location>
</feature>
<feature type="region of interest" description="Disordered" evidence="1">
    <location>
        <begin position="16"/>
        <end position="71"/>
    </location>
</feature>
<name>A0A498IFD5_MALDO</name>
<dbReference type="PANTHER" id="PTHR36792">
    <property type="entry name" value="EXPRESSED PROTEIN"/>
    <property type="match status" value="1"/>
</dbReference>
<sequence>MGKSLPSTARLYQVAKTTSQSLVTSPPKQTRPTSPTIQKSSKRPRLSKGKEMESESSSVNANSSSNEHRVPLSAVVSDCIKRWFKDTLKEAKAGDINMQVLVGQMYYNGYGVARDAHMGRVWITRASRTRSSAWKVGDKQPGYNASDSDSDELKCDS</sequence>
<feature type="compositionally biased region" description="Polar residues" evidence="1">
    <location>
        <begin position="16"/>
        <end position="39"/>
    </location>
</feature>
<dbReference type="Gene3D" id="1.25.40.10">
    <property type="entry name" value="Tetratricopeptide repeat domain"/>
    <property type="match status" value="1"/>
</dbReference>
<reference evidence="2 3" key="1">
    <citation type="submission" date="2018-10" db="EMBL/GenBank/DDBJ databases">
        <title>A high-quality apple genome assembly.</title>
        <authorList>
            <person name="Hu J."/>
        </authorList>
    </citation>
    <scope>NUCLEOTIDE SEQUENCE [LARGE SCALE GENOMIC DNA]</scope>
    <source>
        <strain evidence="3">cv. HFTH1</strain>
        <tissue evidence="2">Young leaf</tissue>
    </source>
</reference>
<dbReference type="PANTHER" id="PTHR36792:SF5">
    <property type="entry name" value="SEL1 REPEAT PROTEIN"/>
    <property type="match status" value="1"/>
</dbReference>
<accession>A0A498IFD5</accession>
<evidence type="ECO:0000256" key="1">
    <source>
        <dbReference type="SAM" id="MobiDB-lite"/>
    </source>
</evidence>
<dbReference type="STRING" id="3750.A0A498IFD5"/>
<dbReference type="EMBL" id="RDQH01000338">
    <property type="protein sequence ID" value="RXH81940.1"/>
    <property type="molecule type" value="Genomic_DNA"/>
</dbReference>